<evidence type="ECO:0000313" key="8">
    <source>
        <dbReference type="EMBL" id="XBH04128.1"/>
    </source>
</evidence>
<dbReference type="GO" id="GO:0006520">
    <property type="term" value="P:amino acid metabolic process"/>
    <property type="evidence" value="ECO:0007669"/>
    <property type="project" value="InterPro"/>
</dbReference>
<evidence type="ECO:0000256" key="1">
    <source>
        <dbReference type="ARBA" id="ARBA00001933"/>
    </source>
</evidence>
<dbReference type="InterPro" id="IPR004839">
    <property type="entry name" value="Aminotransferase_I/II_large"/>
</dbReference>
<dbReference type="CDD" id="cd00609">
    <property type="entry name" value="AAT_like"/>
    <property type="match status" value="1"/>
</dbReference>
<gene>
    <name evidence="8" type="ORF">V5E97_38410</name>
</gene>
<dbReference type="EC" id="2.6.1.-" evidence="6"/>
<protein>
    <recommendedName>
        <fullName evidence="6">Aminotransferase</fullName>
        <ecNumber evidence="6">2.6.1.-</ecNumber>
    </recommendedName>
</protein>
<comment type="cofactor">
    <cofactor evidence="1 6">
        <name>pyridoxal 5'-phosphate</name>
        <dbReference type="ChEBI" id="CHEBI:597326"/>
    </cofactor>
</comment>
<dbReference type="PANTHER" id="PTHR46383:SF1">
    <property type="entry name" value="ASPARTATE AMINOTRANSFERASE"/>
    <property type="match status" value="1"/>
</dbReference>
<evidence type="ECO:0000256" key="5">
    <source>
        <dbReference type="ARBA" id="ARBA00022898"/>
    </source>
</evidence>
<dbReference type="RefSeq" id="WP_406696876.1">
    <property type="nucleotide sequence ID" value="NZ_CP155447.1"/>
</dbReference>
<reference evidence="8" key="1">
    <citation type="submission" date="2024-05" db="EMBL/GenBank/DDBJ databases">
        <title>Planctomycetes of the genus Singulisphaera possess chitinolytic capabilities.</title>
        <authorList>
            <person name="Ivanova A."/>
        </authorList>
    </citation>
    <scope>NUCLEOTIDE SEQUENCE</scope>
    <source>
        <strain evidence="8">Ch08T</strain>
    </source>
</reference>
<accession>A0AAU7CGA9</accession>
<dbReference type="FunFam" id="3.40.640.10:FF:000033">
    <property type="entry name" value="Aspartate aminotransferase"/>
    <property type="match status" value="1"/>
</dbReference>
<dbReference type="InterPro" id="IPR004838">
    <property type="entry name" value="NHTrfase_class1_PyrdxlP-BS"/>
</dbReference>
<dbReference type="GO" id="GO:0030170">
    <property type="term" value="F:pyridoxal phosphate binding"/>
    <property type="evidence" value="ECO:0007669"/>
    <property type="project" value="InterPro"/>
</dbReference>
<comment type="similarity">
    <text evidence="2 6">Belongs to the class-I pyridoxal-phosphate-dependent aminotransferase family.</text>
</comment>
<sequence length="398" mass="42582">MSLTLAERVSAIAPSATLAMAGAAKRLKADGVEVFDFALGEPDFKTPENIQEAALKAMRAGQTHYTPPSGIPELRQALAKLYSETRGLPTQEAQVVVSNGAKHSIHNALMAVCGPGDEVIIPAPYWVSYADLVKLTGATPVVLQTTEANEFKLTPEQFLAAVTPRTKLLMINSPSNPTGVVYTRTELEALADAVLQSDQVGVLSDEIYEQLLYGEAEATCFATLRPGLADRTITISGVSKTYAMTGWRIGWALAPAPVAKFMGDIQSQETSNPCSISQWAALEAITGPQDSVVEMKSQFTKRRTYVLERIAALPEVTCIAPGGAFYAFMNISAHLGRTLGGKVIGDSTDFCLTALSSAHVALVMGSAFGAEGYARLSFATDLTTLERGFDALERFLRH</sequence>
<dbReference type="InterPro" id="IPR015421">
    <property type="entry name" value="PyrdxlP-dep_Trfase_major"/>
</dbReference>
<evidence type="ECO:0000256" key="6">
    <source>
        <dbReference type="RuleBase" id="RU000481"/>
    </source>
</evidence>
<dbReference type="PANTHER" id="PTHR46383">
    <property type="entry name" value="ASPARTATE AMINOTRANSFERASE"/>
    <property type="match status" value="1"/>
</dbReference>
<evidence type="ECO:0000256" key="3">
    <source>
        <dbReference type="ARBA" id="ARBA00022576"/>
    </source>
</evidence>
<dbReference type="InterPro" id="IPR050596">
    <property type="entry name" value="AspAT/PAT-like"/>
</dbReference>
<evidence type="ECO:0000256" key="4">
    <source>
        <dbReference type="ARBA" id="ARBA00022679"/>
    </source>
</evidence>
<keyword evidence="4 6" id="KW-0808">Transferase</keyword>
<dbReference type="AlphaFoldDB" id="A0AAU7CGA9"/>
<dbReference type="InterPro" id="IPR015422">
    <property type="entry name" value="PyrdxlP-dep_Trfase_small"/>
</dbReference>
<evidence type="ECO:0000256" key="2">
    <source>
        <dbReference type="ARBA" id="ARBA00007441"/>
    </source>
</evidence>
<dbReference type="SUPFAM" id="SSF53383">
    <property type="entry name" value="PLP-dependent transferases"/>
    <property type="match status" value="1"/>
</dbReference>
<dbReference type="PROSITE" id="PS00105">
    <property type="entry name" value="AA_TRANSFER_CLASS_1"/>
    <property type="match status" value="1"/>
</dbReference>
<name>A0AAU7CGA9_9BACT</name>
<dbReference type="InterPro" id="IPR015424">
    <property type="entry name" value="PyrdxlP-dep_Trfase"/>
</dbReference>
<dbReference type="GO" id="GO:0008483">
    <property type="term" value="F:transaminase activity"/>
    <property type="evidence" value="ECO:0007669"/>
    <property type="project" value="UniProtKB-KW"/>
</dbReference>
<evidence type="ECO:0000259" key="7">
    <source>
        <dbReference type="Pfam" id="PF00155"/>
    </source>
</evidence>
<dbReference type="Pfam" id="PF00155">
    <property type="entry name" value="Aminotran_1_2"/>
    <property type="match status" value="1"/>
</dbReference>
<dbReference type="Gene3D" id="3.40.640.10">
    <property type="entry name" value="Type I PLP-dependent aspartate aminotransferase-like (Major domain)"/>
    <property type="match status" value="1"/>
</dbReference>
<dbReference type="Gene3D" id="3.90.1150.10">
    <property type="entry name" value="Aspartate Aminotransferase, domain 1"/>
    <property type="match status" value="1"/>
</dbReference>
<feature type="domain" description="Aminotransferase class I/classII large" evidence="7">
    <location>
        <begin position="33"/>
        <end position="391"/>
    </location>
</feature>
<keyword evidence="5" id="KW-0663">Pyridoxal phosphate</keyword>
<dbReference type="EMBL" id="CP155447">
    <property type="protein sequence ID" value="XBH04128.1"/>
    <property type="molecule type" value="Genomic_DNA"/>
</dbReference>
<proteinExistence type="inferred from homology"/>
<keyword evidence="3 6" id="KW-0032">Aminotransferase</keyword>
<organism evidence="8">
    <name type="scientific">Singulisphaera sp. Ch08</name>
    <dbReference type="NCBI Taxonomy" id="3120278"/>
    <lineage>
        <taxon>Bacteria</taxon>
        <taxon>Pseudomonadati</taxon>
        <taxon>Planctomycetota</taxon>
        <taxon>Planctomycetia</taxon>
        <taxon>Isosphaerales</taxon>
        <taxon>Isosphaeraceae</taxon>
        <taxon>Singulisphaera</taxon>
    </lineage>
</organism>